<keyword evidence="8" id="KW-0406">Ion transport</keyword>
<keyword evidence="7" id="KW-0445">Lipid transport</keyword>
<evidence type="ECO:0000256" key="11">
    <source>
        <dbReference type="ARBA" id="ARBA00023180"/>
    </source>
</evidence>
<keyword evidence="10" id="KW-1015">Disulfide bond</keyword>
<evidence type="ECO:0000256" key="4">
    <source>
        <dbReference type="ARBA" id="ARBA00022475"/>
    </source>
</evidence>
<evidence type="ECO:0000256" key="5">
    <source>
        <dbReference type="ARBA" id="ARBA00022692"/>
    </source>
</evidence>
<keyword evidence="4" id="KW-1003">Cell membrane</keyword>
<feature type="domain" description="Kazal-like" evidence="19">
    <location>
        <begin position="80"/>
        <end position="126"/>
    </location>
</feature>
<evidence type="ECO:0000256" key="16">
    <source>
        <dbReference type="ARBA" id="ARBA00081851"/>
    </source>
</evidence>
<comment type="catalytic activity">
    <reaction evidence="13">
        <text>L-thyroxine(out) = L-thyroxine(in)</text>
        <dbReference type="Rhea" id="RHEA:71819"/>
        <dbReference type="ChEBI" id="CHEBI:58448"/>
    </reaction>
</comment>
<dbReference type="Proteomes" id="UP000824782">
    <property type="component" value="Unassembled WGS sequence"/>
</dbReference>
<evidence type="ECO:0000256" key="12">
    <source>
        <dbReference type="ARBA" id="ARBA00050960"/>
    </source>
</evidence>
<evidence type="ECO:0000313" key="20">
    <source>
        <dbReference type="EMBL" id="KAG8536104.1"/>
    </source>
</evidence>
<dbReference type="InterPro" id="IPR002350">
    <property type="entry name" value="Kazal_dom"/>
</dbReference>
<gene>
    <name evidence="20" type="ORF">GDO81_027116</name>
</gene>
<keyword evidence="3" id="KW-0813">Transport</keyword>
<feature type="transmembrane region" description="Helical" evidence="18">
    <location>
        <begin position="37"/>
        <end position="56"/>
    </location>
</feature>
<name>A0AAV6YEZ5_ENGPU</name>
<dbReference type="Gene3D" id="3.30.60.30">
    <property type="match status" value="1"/>
</dbReference>
<reference evidence="20" key="1">
    <citation type="thesis" date="2020" institute="ProQuest LLC" country="789 East Eisenhower Parkway, Ann Arbor, MI, USA">
        <title>Comparative Genomics and Chromosome Evolution.</title>
        <authorList>
            <person name="Mudd A.B."/>
        </authorList>
    </citation>
    <scope>NUCLEOTIDE SEQUENCE</scope>
    <source>
        <strain evidence="20">237g6f4</strain>
        <tissue evidence="20">Blood</tissue>
    </source>
</reference>
<dbReference type="Pfam" id="PF03137">
    <property type="entry name" value="OATP"/>
    <property type="match status" value="1"/>
</dbReference>
<dbReference type="PROSITE" id="PS51465">
    <property type="entry name" value="KAZAL_2"/>
    <property type="match status" value="1"/>
</dbReference>
<evidence type="ECO:0000259" key="19">
    <source>
        <dbReference type="PROSITE" id="PS51465"/>
    </source>
</evidence>
<keyword evidence="21" id="KW-1185">Reference proteome</keyword>
<evidence type="ECO:0000256" key="10">
    <source>
        <dbReference type="ARBA" id="ARBA00023157"/>
    </source>
</evidence>
<evidence type="ECO:0000256" key="8">
    <source>
        <dbReference type="ARBA" id="ARBA00023065"/>
    </source>
</evidence>
<feature type="non-terminal residue" evidence="20">
    <location>
        <position position="126"/>
    </location>
</feature>
<comment type="similarity">
    <text evidence="2">Belongs to the organo anion transporter (TC 2.A.60) family.</text>
</comment>
<evidence type="ECO:0000256" key="6">
    <source>
        <dbReference type="ARBA" id="ARBA00022989"/>
    </source>
</evidence>
<evidence type="ECO:0000256" key="1">
    <source>
        <dbReference type="ARBA" id="ARBA00004651"/>
    </source>
</evidence>
<dbReference type="SUPFAM" id="SSF100895">
    <property type="entry name" value="Kazal-type serine protease inhibitors"/>
    <property type="match status" value="1"/>
</dbReference>
<dbReference type="FunFam" id="3.30.60.30:FF:000048">
    <property type="entry name" value="Solute carrier organic anion transporter family member"/>
    <property type="match status" value="1"/>
</dbReference>
<organism evidence="20 21">
    <name type="scientific">Engystomops pustulosus</name>
    <name type="common">Tungara frog</name>
    <name type="synonym">Physalaemus pustulosus</name>
    <dbReference type="NCBI Taxonomy" id="76066"/>
    <lineage>
        <taxon>Eukaryota</taxon>
        <taxon>Metazoa</taxon>
        <taxon>Chordata</taxon>
        <taxon>Craniata</taxon>
        <taxon>Vertebrata</taxon>
        <taxon>Euteleostomi</taxon>
        <taxon>Amphibia</taxon>
        <taxon>Batrachia</taxon>
        <taxon>Anura</taxon>
        <taxon>Neobatrachia</taxon>
        <taxon>Hyloidea</taxon>
        <taxon>Leptodactylidae</taxon>
        <taxon>Leiuperinae</taxon>
        <taxon>Engystomops</taxon>
    </lineage>
</organism>
<keyword evidence="5 18" id="KW-0812">Transmembrane</keyword>
<dbReference type="AlphaFoldDB" id="A0AAV6YEZ5"/>
<dbReference type="InterPro" id="IPR004156">
    <property type="entry name" value="OATP"/>
</dbReference>
<dbReference type="GO" id="GO:0016323">
    <property type="term" value="C:basolateral plasma membrane"/>
    <property type="evidence" value="ECO:0007669"/>
    <property type="project" value="TreeGrafter"/>
</dbReference>
<dbReference type="PANTHER" id="PTHR11388:SF157">
    <property type="entry name" value="SOLUTE CARRIER ORGANIC ANION TRANSPORTER FAMILY MEMBER 2A1-LIKE"/>
    <property type="match status" value="1"/>
</dbReference>
<feature type="transmembrane region" description="Helical" evidence="18">
    <location>
        <begin position="6"/>
        <end position="25"/>
    </location>
</feature>
<keyword evidence="9 18" id="KW-0472">Membrane</keyword>
<evidence type="ECO:0000256" key="3">
    <source>
        <dbReference type="ARBA" id="ARBA00022448"/>
    </source>
</evidence>
<evidence type="ECO:0000256" key="7">
    <source>
        <dbReference type="ARBA" id="ARBA00023055"/>
    </source>
</evidence>
<evidence type="ECO:0000256" key="13">
    <source>
        <dbReference type="ARBA" id="ARBA00051340"/>
    </source>
</evidence>
<comment type="caution">
    <text evidence="20">The sequence shown here is derived from an EMBL/GenBank/DDBJ whole genome shotgun (WGS) entry which is preliminary data.</text>
</comment>
<comment type="catalytic activity">
    <reaction evidence="14">
        <text>L-thyroxine sulfate(out) = L-thyroxine sulfate(in)</text>
        <dbReference type="Rhea" id="RHEA:73311"/>
        <dbReference type="ChEBI" id="CHEBI:176512"/>
    </reaction>
</comment>
<dbReference type="GO" id="GO:0006869">
    <property type="term" value="P:lipid transport"/>
    <property type="evidence" value="ECO:0007669"/>
    <property type="project" value="UniProtKB-KW"/>
</dbReference>
<evidence type="ECO:0000256" key="17">
    <source>
        <dbReference type="ARBA" id="ARBA00082740"/>
    </source>
</evidence>
<dbReference type="PANTHER" id="PTHR11388">
    <property type="entry name" value="ORGANIC ANION TRANSPORTER"/>
    <property type="match status" value="1"/>
</dbReference>
<evidence type="ECO:0000256" key="15">
    <source>
        <dbReference type="ARBA" id="ARBA00067107"/>
    </source>
</evidence>
<dbReference type="GO" id="GO:0043252">
    <property type="term" value="P:sodium-independent organic anion transport"/>
    <property type="evidence" value="ECO:0007669"/>
    <property type="project" value="TreeGrafter"/>
</dbReference>
<keyword evidence="6 18" id="KW-1133">Transmembrane helix</keyword>
<evidence type="ECO:0000256" key="18">
    <source>
        <dbReference type="SAM" id="Phobius"/>
    </source>
</evidence>
<protein>
    <recommendedName>
        <fullName evidence="15">Solute carrier organic anion transporter family member 1C1</fullName>
    </recommendedName>
    <alternativeName>
        <fullName evidence="17">Solute carrier family 21 member 14</fullName>
    </alternativeName>
    <alternativeName>
        <fullName evidence="16">Thyroxine transporter</fullName>
    </alternativeName>
</protein>
<dbReference type="InterPro" id="IPR036058">
    <property type="entry name" value="Kazal_dom_sf"/>
</dbReference>
<comment type="catalytic activity">
    <reaction evidence="12">
        <text>3,3',5'-triiodo-L-thyronine(out) = 3,3',5'-triiodo-L-thyronine(in)</text>
        <dbReference type="Rhea" id="RHEA:71815"/>
        <dbReference type="ChEBI" id="CHEBI:57261"/>
    </reaction>
</comment>
<evidence type="ECO:0000256" key="9">
    <source>
        <dbReference type="ARBA" id="ARBA00023136"/>
    </source>
</evidence>
<evidence type="ECO:0000313" key="21">
    <source>
        <dbReference type="Proteomes" id="UP000824782"/>
    </source>
</evidence>
<dbReference type="EMBL" id="WNYA01050378">
    <property type="protein sequence ID" value="KAG8536104.1"/>
    <property type="molecule type" value="Genomic_DNA"/>
</dbReference>
<evidence type="ECO:0000256" key="2">
    <source>
        <dbReference type="ARBA" id="ARBA00009657"/>
    </source>
</evidence>
<dbReference type="GO" id="GO:0015347">
    <property type="term" value="F:sodium-independent organic anion transmembrane transporter activity"/>
    <property type="evidence" value="ECO:0007669"/>
    <property type="project" value="TreeGrafter"/>
</dbReference>
<comment type="subcellular location">
    <subcellularLocation>
        <location evidence="1">Cell membrane</location>
        <topology evidence="1">Multi-pass membrane protein</topology>
    </subcellularLocation>
</comment>
<keyword evidence="11" id="KW-0325">Glycoprotein</keyword>
<evidence type="ECO:0000256" key="14">
    <source>
        <dbReference type="ARBA" id="ARBA00052624"/>
    </source>
</evidence>
<sequence>MFLCAGATSIPAAAVGVFLGGLLMKRYKMGLLSASKLVFVSSIVAFIMSLPVFMLGCENGDVAGITVLYNGSKVETWGKQQLFSSCNADCSCSSQQWDPVCGANNITYVSACLAGCKSSTGSGKHI</sequence>
<proteinExistence type="inferred from homology"/>
<dbReference type="GO" id="GO:0006811">
    <property type="term" value="P:monoatomic ion transport"/>
    <property type="evidence" value="ECO:0007669"/>
    <property type="project" value="UniProtKB-KW"/>
</dbReference>
<accession>A0AAV6YEZ5</accession>